<sequence length="225" mass="25407">MLLGVIVLSVIAAGWLFISRRLAWAVVMTVVIICGQGLLLLDSQNHYGTTERLSTHQVAIRPVGSIRGNHVLMTKAIKEGKTTYTAYASQRADGNDGKTAVVVNKHKRIRVTFSATKAVRETQNNRYVYTNQWAKWFFTGVTNAGQLKQQTVIYRLTPRWHVLTKAAVKRVETNLHRQVTQQQAQTYTTKYVARRLKQDPQASVSQLKQRALQAFVGHVMDQTSE</sequence>
<name>A0ABW1TGZ5_9LACO</name>
<evidence type="ECO:0000313" key="3">
    <source>
        <dbReference type="Proteomes" id="UP001596283"/>
    </source>
</evidence>
<feature type="transmembrane region" description="Helical" evidence="1">
    <location>
        <begin position="22"/>
        <end position="41"/>
    </location>
</feature>
<dbReference type="InterPro" id="IPR032083">
    <property type="entry name" value="DUF4811"/>
</dbReference>
<gene>
    <name evidence="2" type="ORF">ACFP1C_05995</name>
</gene>
<keyword evidence="1" id="KW-1133">Transmembrane helix</keyword>
<dbReference type="Pfam" id="PF16069">
    <property type="entry name" value="DUF4811"/>
    <property type="match status" value="1"/>
</dbReference>
<proteinExistence type="predicted"/>
<evidence type="ECO:0000313" key="2">
    <source>
        <dbReference type="EMBL" id="MFC6260497.1"/>
    </source>
</evidence>
<dbReference type="EMBL" id="JBHSSI010000033">
    <property type="protein sequence ID" value="MFC6260497.1"/>
    <property type="molecule type" value="Genomic_DNA"/>
</dbReference>
<evidence type="ECO:0000256" key="1">
    <source>
        <dbReference type="SAM" id="Phobius"/>
    </source>
</evidence>
<dbReference type="RefSeq" id="WP_125687647.1">
    <property type="nucleotide sequence ID" value="NZ_JBHSSI010000033.1"/>
</dbReference>
<keyword evidence="1" id="KW-0812">Transmembrane</keyword>
<organism evidence="2 3">
    <name type="scientific">Levilactobacillus fujinensis</name>
    <dbReference type="NCBI Taxonomy" id="2486024"/>
    <lineage>
        <taxon>Bacteria</taxon>
        <taxon>Bacillati</taxon>
        <taxon>Bacillota</taxon>
        <taxon>Bacilli</taxon>
        <taxon>Lactobacillales</taxon>
        <taxon>Lactobacillaceae</taxon>
        <taxon>Levilactobacillus</taxon>
    </lineage>
</organism>
<accession>A0ABW1TGZ5</accession>
<reference evidence="3" key="1">
    <citation type="journal article" date="2019" name="Int. J. Syst. Evol. Microbiol.">
        <title>The Global Catalogue of Microorganisms (GCM) 10K type strain sequencing project: providing services to taxonomists for standard genome sequencing and annotation.</title>
        <authorList>
            <consortium name="The Broad Institute Genomics Platform"/>
            <consortium name="The Broad Institute Genome Sequencing Center for Infectious Disease"/>
            <person name="Wu L."/>
            <person name="Ma J."/>
        </authorList>
    </citation>
    <scope>NUCLEOTIDE SEQUENCE [LARGE SCALE GENOMIC DNA]</scope>
    <source>
        <strain evidence="3">CCM 8908</strain>
    </source>
</reference>
<keyword evidence="1" id="KW-0472">Membrane</keyword>
<comment type="caution">
    <text evidence="2">The sequence shown here is derived from an EMBL/GenBank/DDBJ whole genome shotgun (WGS) entry which is preliminary data.</text>
</comment>
<keyword evidence="3" id="KW-1185">Reference proteome</keyword>
<dbReference type="Proteomes" id="UP001596283">
    <property type="component" value="Unassembled WGS sequence"/>
</dbReference>
<protein>
    <submittedName>
        <fullName evidence="2">DUF4811 domain-containing protein</fullName>
    </submittedName>
</protein>